<gene>
    <name evidence="1" type="ORF">ACFOKA_11925</name>
</gene>
<organism evidence="1 2">
    <name type="scientific">Kordiimonas pumila</name>
    <dbReference type="NCBI Taxonomy" id="2161677"/>
    <lineage>
        <taxon>Bacteria</taxon>
        <taxon>Pseudomonadati</taxon>
        <taxon>Pseudomonadota</taxon>
        <taxon>Alphaproteobacteria</taxon>
        <taxon>Kordiimonadales</taxon>
        <taxon>Kordiimonadaceae</taxon>
        <taxon>Kordiimonas</taxon>
    </lineage>
</organism>
<keyword evidence="2" id="KW-1185">Reference proteome</keyword>
<evidence type="ECO:0000313" key="2">
    <source>
        <dbReference type="Proteomes" id="UP001595444"/>
    </source>
</evidence>
<evidence type="ECO:0000313" key="1">
    <source>
        <dbReference type="EMBL" id="MFC3052612.1"/>
    </source>
</evidence>
<protein>
    <submittedName>
        <fullName evidence="1">CaiB/BaiF CoA transferase family protein</fullName>
    </submittedName>
</protein>
<dbReference type="Gene3D" id="3.40.50.10540">
    <property type="entry name" value="Crotonobetainyl-coa:carnitine coa-transferase, domain 1"/>
    <property type="match status" value="1"/>
</dbReference>
<dbReference type="Proteomes" id="UP001595444">
    <property type="component" value="Unassembled WGS sequence"/>
</dbReference>
<proteinExistence type="predicted"/>
<dbReference type="InterPro" id="IPR003673">
    <property type="entry name" value="CoA-Trfase_fam_III"/>
</dbReference>
<dbReference type="PANTHER" id="PTHR48228">
    <property type="entry name" value="SUCCINYL-COA--D-CITRAMALATE COA-TRANSFERASE"/>
    <property type="match status" value="1"/>
</dbReference>
<dbReference type="PANTHER" id="PTHR48228:SF5">
    <property type="entry name" value="ALPHA-METHYLACYL-COA RACEMASE"/>
    <property type="match status" value="1"/>
</dbReference>
<comment type="caution">
    <text evidence="1">The sequence shown here is derived from an EMBL/GenBank/DDBJ whole genome shotgun (WGS) entry which is preliminary data.</text>
</comment>
<keyword evidence="1" id="KW-0808">Transferase</keyword>
<dbReference type="InterPro" id="IPR023606">
    <property type="entry name" value="CoA-Trfase_III_dom_1_sf"/>
</dbReference>
<name>A0ABV7D6L7_9PROT</name>
<dbReference type="Pfam" id="PF02515">
    <property type="entry name" value="CoA_transf_3"/>
    <property type="match status" value="1"/>
</dbReference>
<dbReference type="RefSeq" id="WP_194213731.1">
    <property type="nucleotide sequence ID" value="NZ_CP061205.1"/>
</dbReference>
<dbReference type="InterPro" id="IPR044855">
    <property type="entry name" value="CoA-Trfase_III_dom3_sf"/>
</dbReference>
<accession>A0ABV7D6L7</accession>
<reference evidence="2" key="1">
    <citation type="journal article" date="2019" name="Int. J. Syst. Evol. Microbiol.">
        <title>The Global Catalogue of Microorganisms (GCM) 10K type strain sequencing project: providing services to taxonomists for standard genome sequencing and annotation.</title>
        <authorList>
            <consortium name="The Broad Institute Genomics Platform"/>
            <consortium name="The Broad Institute Genome Sequencing Center for Infectious Disease"/>
            <person name="Wu L."/>
            <person name="Ma J."/>
        </authorList>
    </citation>
    <scope>NUCLEOTIDE SEQUENCE [LARGE SCALE GENOMIC DNA]</scope>
    <source>
        <strain evidence="2">KCTC 62164</strain>
    </source>
</reference>
<dbReference type="GO" id="GO:0016740">
    <property type="term" value="F:transferase activity"/>
    <property type="evidence" value="ECO:0007669"/>
    <property type="project" value="UniProtKB-KW"/>
</dbReference>
<dbReference type="Gene3D" id="3.30.1540.10">
    <property type="entry name" value="formyl-coa transferase, domain 3"/>
    <property type="match status" value="1"/>
</dbReference>
<dbReference type="EMBL" id="JBHRSL010000010">
    <property type="protein sequence ID" value="MFC3052612.1"/>
    <property type="molecule type" value="Genomic_DNA"/>
</dbReference>
<dbReference type="SUPFAM" id="SSF89796">
    <property type="entry name" value="CoA-transferase family III (CaiB/BaiF)"/>
    <property type="match status" value="1"/>
</dbReference>
<sequence>MGPLTGIRIIEISGIGPGPFAGMMFADMGADVIAVDRPGPNNPLGLKVDMNRRGKRTVILDLKTDAGKEALLKLAETADGLFEGFRPGVMEKLGLGPDDVASRNPKLVYGRMTGWGQTGPLSKAAGHDLNYIALSGALYSIGNPDIPPTVPLNLIGDYGGGAMMLAFGMVSALLEAQKSGKGQTVDVSMVEGASLLMSLMHSLKASGLWAEKRASNMLDGAAHFYSTYQTADDQYISFGAIEPQFMQAFIDKVGLDKSWLQNHMNPSMWPKLKEELTALFRTKTSVEWQEILEGTDACFAPILPFWEAHNHPHNKARNSFIEIDGMLQPGPAPKFSRTKPEVQFGQTPNGTDTETLLRELGYTDAEITDLKSS</sequence>
<dbReference type="InterPro" id="IPR050509">
    <property type="entry name" value="CoA-transferase_III"/>
</dbReference>